<evidence type="ECO:0000256" key="3">
    <source>
        <dbReference type="ARBA" id="ARBA00022771"/>
    </source>
</evidence>
<proteinExistence type="predicted"/>
<feature type="repeat" description="RCC1" evidence="6">
    <location>
        <begin position="62"/>
        <end position="113"/>
    </location>
</feature>
<dbReference type="PROSITE" id="PS50012">
    <property type="entry name" value="RCC1_3"/>
    <property type="match status" value="2"/>
</dbReference>
<reference evidence="9" key="2">
    <citation type="journal article" date="2022" name="Hortic Res">
        <title>The genome of Dioscorea zingiberensis sheds light on the biosynthesis, origin and evolution of the medicinally important diosgenin saponins.</title>
        <authorList>
            <person name="Li Y."/>
            <person name="Tan C."/>
            <person name="Li Z."/>
            <person name="Guo J."/>
            <person name="Li S."/>
            <person name="Chen X."/>
            <person name="Wang C."/>
            <person name="Dai X."/>
            <person name="Yang H."/>
            <person name="Song W."/>
            <person name="Hou L."/>
            <person name="Xu J."/>
            <person name="Tong Z."/>
            <person name="Xu A."/>
            <person name="Yuan X."/>
            <person name="Wang W."/>
            <person name="Yang Q."/>
            <person name="Chen L."/>
            <person name="Sun Z."/>
            <person name="Wang K."/>
            <person name="Pan B."/>
            <person name="Chen J."/>
            <person name="Bao Y."/>
            <person name="Liu F."/>
            <person name="Qi X."/>
            <person name="Gang D.R."/>
            <person name="Wen J."/>
            <person name="Li J."/>
        </authorList>
    </citation>
    <scope>NUCLEOTIDE SEQUENCE</scope>
    <source>
        <strain evidence="9">Dzin_1.0</strain>
    </source>
</reference>
<dbReference type="CDD" id="cd00065">
    <property type="entry name" value="FYVE_like_SF"/>
    <property type="match status" value="1"/>
</dbReference>
<dbReference type="Gene3D" id="2.130.10.30">
    <property type="entry name" value="Regulator of chromosome condensation 1/beta-lactamase-inhibitor protein II"/>
    <property type="match status" value="1"/>
</dbReference>
<keyword evidence="2" id="KW-0677">Repeat</keyword>
<protein>
    <recommendedName>
        <fullName evidence="8">FYVE-type domain-containing protein</fullName>
    </recommendedName>
</protein>
<evidence type="ECO:0000256" key="5">
    <source>
        <dbReference type="PROSITE-ProRule" id="PRU00091"/>
    </source>
</evidence>
<organism evidence="9 10">
    <name type="scientific">Dioscorea zingiberensis</name>
    <dbReference type="NCBI Taxonomy" id="325984"/>
    <lineage>
        <taxon>Eukaryota</taxon>
        <taxon>Viridiplantae</taxon>
        <taxon>Streptophyta</taxon>
        <taxon>Embryophyta</taxon>
        <taxon>Tracheophyta</taxon>
        <taxon>Spermatophyta</taxon>
        <taxon>Magnoliopsida</taxon>
        <taxon>Liliopsida</taxon>
        <taxon>Dioscoreales</taxon>
        <taxon>Dioscoreaceae</taxon>
        <taxon>Dioscorea</taxon>
    </lineage>
</organism>
<feature type="domain" description="FYVE-type" evidence="8">
    <location>
        <begin position="118"/>
        <end position="174"/>
    </location>
</feature>
<dbReference type="Pfam" id="PF01363">
    <property type="entry name" value="FYVE"/>
    <property type="match status" value="1"/>
</dbReference>
<dbReference type="PANTHER" id="PTHR22870">
    <property type="entry name" value="REGULATOR OF CHROMOSOME CONDENSATION"/>
    <property type="match status" value="1"/>
</dbReference>
<dbReference type="EMBL" id="JAGGNH010000004">
    <property type="protein sequence ID" value="KAJ0974518.1"/>
    <property type="molecule type" value="Genomic_DNA"/>
</dbReference>
<dbReference type="InterPro" id="IPR051210">
    <property type="entry name" value="Ub_ligase/GEF_domain"/>
</dbReference>
<reference evidence="9" key="1">
    <citation type="submission" date="2021-03" db="EMBL/GenBank/DDBJ databases">
        <authorList>
            <person name="Li Z."/>
            <person name="Yang C."/>
        </authorList>
    </citation>
    <scope>NUCLEOTIDE SEQUENCE</scope>
    <source>
        <strain evidence="9">Dzin_1.0</strain>
        <tissue evidence="9">Leaf</tissue>
    </source>
</reference>
<feature type="repeat" description="RCC1" evidence="6">
    <location>
        <begin position="10"/>
        <end position="61"/>
    </location>
</feature>
<feature type="signal peptide" evidence="7">
    <location>
        <begin position="1"/>
        <end position="18"/>
    </location>
</feature>
<dbReference type="PROSITE" id="PS50178">
    <property type="entry name" value="ZF_FYVE"/>
    <property type="match status" value="1"/>
</dbReference>
<dbReference type="InterPro" id="IPR017455">
    <property type="entry name" value="Znf_FYVE-rel"/>
</dbReference>
<dbReference type="OrthoDB" id="1593081at2759"/>
<evidence type="ECO:0000313" key="9">
    <source>
        <dbReference type="EMBL" id="KAJ0974518.1"/>
    </source>
</evidence>
<dbReference type="InterPro" id="IPR013083">
    <property type="entry name" value="Znf_RING/FYVE/PHD"/>
</dbReference>
<gene>
    <name evidence="9" type="ORF">J5N97_016483</name>
</gene>
<dbReference type="InterPro" id="IPR000306">
    <property type="entry name" value="Znf_FYVE"/>
</dbReference>
<keyword evidence="1" id="KW-0479">Metal-binding</keyword>
<dbReference type="SUPFAM" id="SSF50985">
    <property type="entry name" value="RCC1/BLIP-II"/>
    <property type="match status" value="1"/>
</dbReference>
<dbReference type="PANTHER" id="PTHR22870:SF350">
    <property type="entry name" value="F12P19.9 PROTEIN"/>
    <property type="match status" value="1"/>
</dbReference>
<keyword evidence="4" id="KW-0862">Zinc</keyword>
<feature type="chain" id="PRO_5038584876" description="FYVE-type domain-containing protein" evidence="7">
    <location>
        <begin position="19"/>
        <end position="238"/>
    </location>
</feature>
<evidence type="ECO:0000259" key="8">
    <source>
        <dbReference type="PROSITE" id="PS50178"/>
    </source>
</evidence>
<keyword evidence="3 5" id="KW-0863">Zinc-finger</keyword>
<evidence type="ECO:0000256" key="1">
    <source>
        <dbReference type="ARBA" id="ARBA00022723"/>
    </source>
</evidence>
<evidence type="ECO:0000313" key="10">
    <source>
        <dbReference type="Proteomes" id="UP001085076"/>
    </source>
</evidence>
<dbReference type="Proteomes" id="UP001085076">
    <property type="component" value="Miscellaneous, Linkage group lg04"/>
</dbReference>
<evidence type="ECO:0000256" key="2">
    <source>
        <dbReference type="ARBA" id="ARBA00022737"/>
    </source>
</evidence>
<keyword evidence="7" id="KW-0732">Signal</keyword>
<dbReference type="Pfam" id="PF00415">
    <property type="entry name" value="RCC1"/>
    <property type="match status" value="2"/>
</dbReference>
<dbReference type="GO" id="GO:0008270">
    <property type="term" value="F:zinc ion binding"/>
    <property type="evidence" value="ECO:0007669"/>
    <property type="project" value="UniProtKB-KW"/>
</dbReference>
<dbReference type="Gene3D" id="3.30.40.10">
    <property type="entry name" value="Zinc/RING finger domain, C3HC4 (zinc finger)"/>
    <property type="match status" value="1"/>
</dbReference>
<dbReference type="AlphaFoldDB" id="A0A9D5CJE7"/>
<keyword evidence="10" id="KW-1185">Reference proteome</keyword>
<evidence type="ECO:0000256" key="4">
    <source>
        <dbReference type="ARBA" id="ARBA00022833"/>
    </source>
</evidence>
<name>A0A9D5CJE7_9LILI</name>
<evidence type="ECO:0000256" key="6">
    <source>
        <dbReference type="PROSITE-ProRule" id="PRU00235"/>
    </source>
</evidence>
<dbReference type="SMART" id="SM00064">
    <property type="entry name" value="FYVE"/>
    <property type="match status" value="1"/>
</dbReference>
<dbReference type="InterPro" id="IPR009091">
    <property type="entry name" value="RCC1/BLIP-II"/>
</dbReference>
<dbReference type="InterPro" id="IPR000408">
    <property type="entry name" value="Reg_chr_condens"/>
</dbReference>
<evidence type="ECO:0000256" key="7">
    <source>
        <dbReference type="SAM" id="SignalP"/>
    </source>
</evidence>
<sequence length="238" mass="25872">MLTVALTVTGIVFAMGSAMNGQLGNPQADDRSIATVGGLLKAEFVKEISAGSFHVAALTTKGKVYTWGKGANGRLGLGDVNDRNSPALVEALEDRYVRSIACGSSFTAAICSHKSMSSKDQSVCSGCKMDFGFTRKKHNCYNCGFAFCHACSSKKALNASLAPNKSKPCRAKLLEQQCQYRSQQLQHYKHKIEETWSLAKDEAAKCKAAKDVIKVPHASDECAVRKNFDSKTNERYKK</sequence>
<accession>A0A9D5CJE7</accession>
<comment type="caution">
    <text evidence="9">The sequence shown here is derived from an EMBL/GenBank/DDBJ whole genome shotgun (WGS) entry which is preliminary data.</text>
</comment>